<dbReference type="GO" id="GO:0005634">
    <property type="term" value="C:nucleus"/>
    <property type="evidence" value="ECO:0007669"/>
    <property type="project" value="UniProtKB-SubCell"/>
</dbReference>
<dbReference type="OMA" id="QWGMNEL"/>
<evidence type="ECO:0008006" key="8">
    <source>
        <dbReference type="Google" id="ProtNLM"/>
    </source>
</evidence>
<dbReference type="AlphaFoldDB" id="A0A9J6GI20"/>
<dbReference type="PROSITE" id="PS51433">
    <property type="entry name" value="PNT"/>
    <property type="match status" value="1"/>
</dbReference>
<organism evidence="6 7">
    <name type="scientific">Haemaphysalis longicornis</name>
    <name type="common">Bush tick</name>
    <dbReference type="NCBI Taxonomy" id="44386"/>
    <lineage>
        <taxon>Eukaryota</taxon>
        <taxon>Metazoa</taxon>
        <taxon>Ecdysozoa</taxon>
        <taxon>Arthropoda</taxon>
        <taxon>Chelicerata</taxon>
        <taxon>Arachnida</taxon>
        <taxon>Acari</taxon>
        <taxon>Parasitiformes</taxon>
        <taxon>Ixodida</taxon>
        <taxon>Ixodoidea</taxon>
        <taxon>Ixodidae</taxon>
        <taxon>Haemaphysalinae</taxon>
        <taxon>Haemaphysalis</taxon>
    </lineage>
</organism>
<evidence type="ECO:0000313" key="6">
    <source>
        <dbReference type="EMBL" id="KAH9374216.1"/>
    </source>
</evidence>
<gene>
    <name evidence="6" type="ORF">HPB48_013701</name>
</gene>
<dbReference type="PROSITE" id="PS50061">
    <property type="entry name" value="ETS_DOMAIN_3"/>
    <property type="match status" value="1"/>
</dbReference>
<dbReference type="PROSITE" id="PS00346">
    <property type="entry name" value="ETS_DOMAIN_2"/>
    <property type="match status" value="1"/>
</dbReference>
<dbReference type="InterPro" id="IPR036388">
    <property type="entry name" value="WH-like_DNA-bd_sf"/>
</dbReference>
<dbReference type="SMART" id="SM00251">
    <property type="entry name" value="SAM_PNT"/>
    <property type="match status" value="1"/>
</dbReference>
<dbReference type="GO" id="GO:0000981">
    <property type="term" value="F:DNA-binding transcription factor activity, RNA polymerase II-specific"/>
    <property type="evidence" value="ECO:0007669"/>
    <property type="project" value="TreeGrafter"/>
</dbReference>
<dbReference type="InterPro" id="IPR046328">
    <property type="entry name" value="ETS_fam"/>
</dbReference>
<evidence type="ECO:0000259" key="5">
    <source>
        <dbReference type="PROSITE" id="PS51433"/>
    </source>
</evidence>
<feature type="domain" description="ETS" evidence="4">
    <location>
        <begin position="334"/>
        <end position="417"/>
    </location>
</feature>
<sequence>MLDYPSLLEELVNVTKNCVAQPQRSVPTPVAAPAPAPNAATLVAQPGSPSMYDEPCAGLVRCHGGAHAAAAAMYAAGGGGTPKCRPPPPSYDQRLVIKTEDCVESDAAADCCTSLSADKLDQIRLLAMQQAAKDIDVACQILNISPNPYQWSVANVHSWLVWTQQQYGCPSFRTDYFNMNGATLCSLSEDDFRLRAPGSGDIFSAQLEIWKSAAHLRTSEQNHQQSGNGRSSAHFCPEDSVLDLASALKVVIAVISRGSNNDTHGLTSGTIAFPERKVGIAESSENPRGISPGHDASDASSDIAERCLAVGIPVGASAASPAAAASRAPSSSHIHLWQFLKELLSQPQLYGSCIRWLDRSRGVFKIEDSVRVARLWGKRKNRPAMNYDKLSRSIRQYYKKGIMKKTERSQRLVYQFCAPYSC</sequence>
<dbReference type="SUPFAM" id="SSF46785">
    <property type="entry name" value="Winged helix' DNA-binding domain"/>
    <property type="match status" value="1"/>
</dbReference>
<dbReference type="SUPFAM" id="SSF47769">
    <property type="entry name" value="SAM/Pointed domain"/>
    <property type="match status" value="1"/>
</dbReference>
<dbReference type="Pfam" id="PF00178">
    <property type="entry name" value="Ets"/>
    <property type="match status" value="1"/>
</dbReference>
<proteinExistence type="inferred from homology"/>
<keyword evidence="7" id="KW-1185">Reference proteome</keyword>
<dbReference type="GO" id="GO:0043565">
    <property type="term" value="F:sequence-specific DNA binding"/>
    <property type="evidence" value="ECO:0007669"/>
    <property type="project" value="InterPro"/>
</dbReference>
<dbReference type="VEuPathDB" id="VectorBase:HLOH_055962"/>
<reference evidence="6 7" key="1">
    <citation type="journal article" date="2020" name="Cell">
        <title>Large-Scale Comparative Analyses of Tick Genomes Elucidate Their Genetic Diversity and Vector Capacities.</title>
        <authorList>
            <consortium name="Tick Genome and Microbiome Consortium (TIGMIC)"/>
            <person name="Jia N."/>
            <person name="Wang J."/>
            <person name="Shi W."/>
            <person name="Du L."/>
            <person name="Sun Y."/>
            <person name="Zhan W."/>
            <person name="Jiang J.F."/>
            <person name="Wang Q."/>
            <person name="Zhang B."/>
            <person name="Ji P."/>
            <person name="Bell-Sakyi L."/>
            <person name="Cui X.M."/>
            <person name="Yuan T.T."/>
            <person name="Jiang B.G."/>
            <person name="Yang W.F."/>
            <person name="Lam T.T."/>
            <person name="Chang Q.C."/>
            <person name="Ding S.J."/>
            <person name="Wang X.J."/>
            <person name="Zhu J.G."/>
            <person name="Ruan X.D."/>
            <person name="Zhao L."/>
            <person name="Wei J.T."/>
            <person name="Ye R.Z."/>
            <person name="Que T.C."/>
            <person name="Du C.H."/>
            <person name="Zhou Y.H."/>
            <person name="Cheng J.X."/>
            <person name="Dai P.F."/>
            <person name="Guo W.B."/>
            <person name="Han X.H."/>
            <person name="Huang E.J."/>
            <person name="Li L.F."/>
            <person name="Wei W."/>
            <person name="Gao Y.C."/>
            <person name="Liu J.Z."/>
            <person name="Shao H.Z."/>
            <person name="Wang X."/>
            <person name="Wang C.C."/>
            <person name="Yang T.C."/>
            <person name="Huo Q.B."/>
            <person name="Li W."/>
            <person name="Chen H.Y."/>
            <person name="Chen S.E."/>
            <person name="Zhou L.G."/>
            <person name="Ni X.B."/>
            <person name="Tian J.H."/>
            <person name="Sheng Y."/>
            <person name="Liu T."/>
            <person name="Pan Y.S."/>
            <person name="Xia L.Y."/>
            <person name="Li J."/>
            <person name="Zhao F."/>
            <person name="Cao W.C."/>
        </authorList>
    </citation>
    <scope>NUCLEOTIDE SEQUENCE [LARGE SCALE GENOMIC DNA]</scope>
    <source>
        <strain evidence="6">HaeL-2018</strain>
    </source>
</reference>
<dbReference type="Pfam" id="PF02198">
    <property type="entry name" value="SAM_PNT"/>
    <property type="match status" value="1"/>
</dbReference>
<evidence type="ECO:0000256" key="3">
    <source>
        <dbReference type="RuleBase" id="RU004019"/>
    </source>
</evidence>
<evidence type="ECO:0000256" key="2">
    <source>
        <dbReference type="ARBA" id="ARBA00023125"/>
    </source>
</evidence>
<comment type="caution">
    <text evidence="6">The sequence shown here is derived from an EMBL/GenBank/DDBJ whole genome shotgun (WGS) entry which is preliminary data.</text>
</comment>
<dbReference type="SMART" id="SM00413">
    <property type="entry name" value="ETS"/>
    <property type="match status" value="1"/>
</dbReference>
<evidence type="ECO:0000256" key="1">
    <source>
        <dbReference type="ARBA" id="ARBA00005562"/>
    </source>
</evidence>
<evidence type="ECO:0000259" key="4">
    <source>
        <dbReference type="PROSITE" id="PS50061"/>
    </source>
</evidence>
<dbReference type="Gene3D" id="1.10.150.50">
    <property type="entry name" value="Transcription Factor, Ets-1"/>
    <property type="match status" value="1"/>
</dbReference>
<dbReference type="PRINTS" id="PR00454">
    <property type="entry name" value="ETSDOMAIN"/>
</dbReference>
<feature type="domain" description="PNT" evidence="5">
    <location>
        <begin position="130"/>
        <end position="214"/>
    </location>
</feature>
<dbReference type="PROSITE" id="PS00345">
    <property type="entry name" value="ETS_DOMAIN_1"/>
    <property type="match status" value="1"/>
</dbReference>
<comment type="similarity">
    <text evidence="1 3">Belongs to the ETS family.</text>
</comment>
<dbReference type="FunFam" id="1.10.10.10:FF:000996">
    <property type="entry name" value="Predicted protein"/>
    <property type="match status" value="1"/>
</dbReference>
<dbReference type="PANTHER" id="PTHR11849">
    <property type="entry name" value="ETS"/>
    <property type="match status" value="1"/>
</dbReference>
<keyword evidence="2 3" id="KW-0238">DNA-binding</keyword>
<dbReference type="Gene3D" id="1.10.10.10">
    <property type="entry name" value="Winged helix-like DNA-binding domain superfamily/Winged helix DNA-binding domain"/>
    <property type="match status" value="1"/>
</dbReference>
<evidence type="ECO:0000313" key="7">
    <source>
        <dbReference type="Proteomes" id="UP000821853"/>
    </source>
</evidence>
<protein>
    <recommendedName>
        <fullName evidence="8">DNA-binding protein D-ETS-4</fullName>
    </recommendedName>
</protein>
<dbReference type="GO" id="GO:0030154">
    <property type="term" value="P:cell differentiation"/>
    <property type="evidence" value="ECO:0007669"/>
    <property type="project" value="TreeGrafter"/>
</dbReference>
<keyword evidence="3" id="KW-0539">Nucleus</keyword>
<dbReference type="Proteomes" id="UP000821853">
    <property type="component" value="Chromosome 4"/>
</dbReference>
<dbReference type="PANTHER" id="PTHR11849:SF182">
    <property type="entry name" value="SAM POINTED DOMAIN-CONTAINING ETS TRANSCRIPTION FACTOR"/>
    <property type="match status" value="1"/>
</dbReference>
<dbReference type="InterPro" id="IPR013761">
    <property type="entry name" value="SAM/pointed_sf"/>
</dbReference>
<comment type="subcellular location">
    <subcellularLocation>
        <location evidence="3">Nucleus</location>
    </subcellularLocation>
</comment>
<dbReference type="InterPro" id="IPR000418">
    <property type="entry name" value="Ets_dom"/>
</dbReference>
<dbReference type="InterPro" id="IPR036390">
    <property type="entry name" value="WH_DNA-bd_sf"/>
</dbReference>
<accession>A0A9J6GI20</accession>
<dbReference type="InterPro" id="IPR003118">
    <property type="entry name" value="Pointed_dom"/>
</dbReference>
<name>A0A9J6GI20_HAELO</name>
<dbReference type="EMBL" id="JABSTR010000006">
    <property type="protein sequence ID" value="KAH9374216.1"/>
    <property type="molecule type" value="Genomic_DNA"/>
</dbReference>
<dbReference type="CDD" id="cd08532">
    <property type="entry name" value="SAM_PNT-PDEF-like"/>
    <property type="match status" value="1"/>
</dbReference>
<dbReference type="OrthoDB" id="5961210at2759"/>